<dbReference type="GO" id="GO:0004467">
    <property type="term" value="F:long-chain fatty acid-CoA ligase activity"/>
    <property type="evidence" value="ECO:0007669"/>
    <property type="project" value="UniProtKB-EC"/>
</dbReference>
<evidence type="ECO:0000259" key="2">
    <source>
        <dbReference type="Pfam" id="PF13193"/>
    </source>
</evidence>
<dbReference type="SUPFAM" id="SSF56801">
    <property type="entry name" value="Acetyl-CoA synthetase-like"/>
    <property type="match status" value="1"/>
</dbReference>
<keyword evidence="3" id="KW-0614">Plasmid</keyword>
<dbReference type="Pfam" id="PF00501">
    <property type="entry name" value="AMP-binding"/>
    <property type="match status" value="1"/>
</dbReference>
<organism evidence="3">
    <name type="scientific">Sphingomonas sp. NS2</name>
    <dbReference type="NCBI Taxonomy" id="908605"/>
    <lineage>
        <taxon>Bacteria</taxon>
        <taxon>Pseudomonadati</taxon>
        <taxon>Pseudomonadota</taxon>
        <taxon>Alphaproteobacteria</taxon>
        <taxon>Sphingomonadales</taxon>
        <taxon>Sphingomonadaceae</taxon>
        <taxon>Sphingomonas</taxon>
    </lineage>
</organism>
<dbReference type="EMBL" id="KM017070">
    <property type="protein sequence ID" value="AJW29367.1"/>
    <property type="molecule type" value="Genomic_DNA"/>
</dbReference>
<dbReference type="InterPro" id="IPR000873">
    <property type="entry name" value="AMP-dep_synth/lig_dom"/>
</dbReference>
<dbReference type="PANTHER" id="PTHR24096">
    <property type="entry name" value="LONG-CHAIN-FATTY-ACID--COA LIGASE"/>
    <property type="match status" value="1"/>
</dbReference>
<name>A0A0D4ZYL5_9SPHN</name>
<gene>
    <name evidence="3" type="ORF">plasmid201_179</name>
</gene>
<feature type="domain" description="AMP-dependent synthetase/ligase" evidence="1">
    <location>
        <begin position="18"/>
        <end position="336"/>
    </location>
</feature>
<accession>A0A0D4ZYL5</accession>
<geneLocation type="plasmid" evidence="3">
    <name>201</name>
</geneLocation>
<protein>
    <submittedName>
        <fullName evidence="3">Long-chain-fatty-acid--CoA ligase</fullName>
        <ecNumber evidence="3">6.2.1.3</ecNumber>
    </submittedName>
</protein>
<keyword evidence="3" id="KW-0436">Ligase</keyword>
<dbReference type="EC" id="6.2.1.3" evidence="3"/>
<evidence type="ECO:0000259" key="1">
    <source>
        <dbReference type="Pfam" id="PF00501"/>
    </source>
</evidence>
<dbReference type="AlphaFoldDB" id="A0A0D4ZYL5"/>
<sequence>MAIIPLAEIPARGSALHGCDAWAIRHGDDVISWGELADRALRRAHALRGVNIGPGDLVTLALPNGSAFYELMFALWTIGATPHVVSYRLPLAELQAIVAVAEPKMVIASDAALRKAFGAQPGDFGRDHPEATPLQAVIAPRWKAMSSGGSTGRPKIIVAPGPNSFDTDRKPPLRFPDKGPILATGPVYHNMPVTTNIQALSEGHSIIGMTRFDPEEALRLIEAFRVKWTSFVPTMMMRISRLPKEVREKYDVSSLETVWHWAAPMPRELKQEWIDWLGPEKIWEIYGGTEGIVTTILNGVEWLAHRGSVGRPYLDKIKIVDEAGKELPRGEVGEIFALPAGGRGSTYRYIGADARTTEDGFETLGDFGWMDEDGYLYIADRRTDMIVSGGANIFPAEVEGALMAHSDVEGAVVIGLPDDDYGATTHAIVQPTVEAQGRLTADELLAFLRERLVAYKLPRSFEFVTGALRDDAGKVRRQQLREERIAAMEETKVNRPSAVG</sequence>
<dbReference type="Gene3D" id="3.30.300.30">
    <property type="match status" value="1"/>
</dbReference>
<evidence type="ECO:0000313" key="3">
    <source>
        <dbReference type="EMBL" id="AJW29367.1"/>
    </source>
</evidence>
<dbReference type="InterPro" id="IPR045851">
    <property type="entry name" value="AMP-bd_C_sf"/>
</dbReference>
<reference evidence="3" key="1">
    <citation type="submission" date="2014-06" db="EMBL/GenBank/DDBJ databases">
        <title>Molecular and ecological studies on carbamate pesticide degrading bacteria isolated from agricultural soils.</title>
        <authorList>
            <person name="Kim D.-U."/>
            <person name="Ka J.-O."/>
        </authorList>
    </citation>
    <scope>NUCLEOTIDE SEQUENCE</scope>
    <source>
        <strain evidence="3">NS2</strain>
        <plasmid evidence="3">201</plasmid>
    </source>
</reference>
<dbReference type="Pfam" id="PF13193">
    <property type="entry name" value="AMP-binding_C"/>
    <property type="match status" value="1"/>
</dbReference>
<dbReference type="PANTHER" id="PTHR24096:SF323">
    <property type="entry name" value="BLR3536 PROTEIN"/>
    <property type="match status" value="1"/>
</dbReference>
<feature type="domain" description="AMP-binding enzyme C-terminal" evidence="2">
    <location>
        <begin position="397"/>
        <end position="466"/>
    </location>
</feature>
<proteinExistence type="predicted"/>
<dbReference type="InterPro" id="IPR042099">
    <property type="entry name" value="ANL_N_sf"/>
</dbReference>
<dbReference type="Gene3D" id="3.40.50.12780">
    <property type="entry name" value="N-terminal domain of ligase-like"/>
    <property type="match status" value="1"/>
</dbReference>
<dbReference type="InterPro" id="IPR025110">
    <property type="entry name" value="AMP-bd_C"/>
</dbReference>